<organism evidence="2 3">
    <name type="scientific">Candidatus Falkowbacteria bacterium CG10_big_fil_rev_8_21_14_0_10_43_10</name>
    <dbReference type="NCBI Taxonomy" id="1974567"/>
    <lineage>
        <taxon>Bacteria</taxon>
        <taxon>Candidatus Falkowiibacteriota</taxon>
    </lineage>
</organism>
<dbReference type="EMBL" id="PFAR01000009">
    <property type="protein sequence ID" value="PIR93446.1"/>
    <property type="molecule type" value="Genomic_DNA"/>
</dbReference>
<dbReference type="Proteomes" id="UP000228626">
    <property type="component" value="Unassembled WGS sequence"/>
</dbReference>
<evidence type="ECO:0000313" key="2">
    <source>
        <dbReference type="EMBL" id="PIR93446.1"/>
    </source>
</evidence>
<name>A0A2H0V2X5_9BACT</name>
<dbReference type="AlphaFoldDB" id="A0A2H0V2X5"/>
<proteinExistence type="predicted"/>
<gene>
    <name evidence="2" type="ORF">COT99_00670</name>
</gene>
<protein>
    <recommendedName>
        <fullName evidence="1">Aminoglycoside phosphotransferase domain-containing protein</fullName>
    </recommendedName>
</protein>
<dbReference type="InterPro" id="IPR002575">
    <property type="entry name" value="Aminoglycoside_PTrfase"/>
</dbReference>
<dbReference type="SUPFAM" id="SSF56112">
    <property type="entry name" value="Protein kinase-like (PK-like)"/>
    <property type="match status" value="1"/>
</dbReference>
<sequence>MNDINQLYDEKFVIGYLKKRVLPSYREFLNIKKIKIHGIKNFIWERSYHVVVEYDTYFLTKNDKTKKLFLYCSAHSHEQRRNIYDALRFLWSRGFSKGNLTIPHPLFYSQRFKGIFYRGLKGKNLYHFIREKKLDDVKKITKLSARWFAKLHKLNISGARNFNKKNSLMETTVPGAKHWLSSIKERQGNYYEDVKNIFSILNEQEKKILKKTNRRWLIHGDAHPENVIKISENKIGVIDFTDMCLADFARDLGSFLQQLDYMCSRHFEKKEEVEEIKKIFLEEYLKAAKLKLDGDLDKRIKTYYNWTALHTVVFFLVKEHPEPDRAEELIKKLKKI</sequence>
<dbReference type="Gene3D" id="3.90.1200.10">
    <property type="match status" value="1"/>
</dbReference>
<reference evidence="3" key="1">
    <citation type="submission" date="2017-09" db="EMBL/GenBank/DDBJ databases">
        <title>Depth-based differentiation of microbial function through sediment-hosted aquifers and enrichment of novel symbionts in the deep terrestrial subsurface.</title>
        <authorList>
            <person name="Probst A.J."/>
            <person name="Ladd B."/>
            <person name="Jarett J.K."/>
            <person name="Geller-Mcgrath D.E."/>
            <person name="Sieber C.M.K."/>
            <person name="Emerson J.B."/>
            <person name="Anantharaman K."/>
            <person name="Thomas B.C."/>
            <person name="Malmstrom R."/>
            <person name="Stieglmeier M."/>
            <person name="Klingl A."/>
            <person name="Woyke T."/>
            <person name="Ryan C.M."/>
            <person name="Banfield J.F."/>
        </authorList>
    </citation>
    <scope>NUCLEOTIDE SEQUENCE [LARGE SCALE GENOMIC DNA]</scope>
</reference>
<dbReference type="Pfam" id="PF01636">
    <property type="entry name" value="APH"/>
    <property type="match status" value="1"/>
</dbReference>
<evidence type="ECO:0000313" key="3">
    <source>
        <dbReference type="Proteomes" id="UP000228626"/>
    </source>
</evidence>
<accession>A0A2H0V2X5</accession>
<dbReference type="InterPro" id="IPR011009">
    <property type="entry name" value="Kinase-like_dom_sf"/>
</dbReference>
<feature type="domain" description="Aminoglycoside phosphotransferase" evidence="1">
    <location>
        <begin position="55"/>
        <end position="260"/>
    </location>
</feature>
<evidence type="ECO:0000259" key="1">
    <source>
        <dbReference type="Pfam" id="PF01636"/>
    </source>
</evidence>
<comment type="caution">
    <text evidence="2">The sequence shown here is derived from an EMBL/GenBank/DDBJ whole genome shotgun (WGS) entry which is preliminary data.</text>
</comment>